<evidence type="ECO:0000259" key="2">
    <source>
        <dbReference type="PROSITE" id="PS51841"/>
    </source>
</evidence>
<organism evidence="3 4">
    <name type="scientific">Pseudonocardia alaniniphila</name>
    <dbReference type="NCBI Taxonomy" id="75291"/>
    <lineage>
        <taxon>Bacteria</taxon>
        <taxon>Bacillati</taxon>
        <taxon>Actinomycetota</taxon>
        <taxon>Actinomycetes</taxon>
        <taxon>Pseudonocardiales</taxon>
        <taxon>Pseudonocardiaceae</taxon>
        <taxon>Pseudonocardia</taxon>
    </lineage>
</organism>
<gene>
    <name evidence="3" type="ORF">MMF94_30385</name>
</gene>
<keyword evidence="4" id="KW-1185">Reference proteome</keyword>
<dbReference type="EMBL" id="JAKXMK010000029">
    <property type="protein sequence ID" value="MCH6170029.1"/>
    <property type="molecule type" value="Genomic_DNA"/>
</dbReference>
<dbReference type="PROSITE" id="PS51841">
    <property type="entry name" value="LTD"/>
    <property type="match status" value="1"/>
</dbReference>
<dbReference type="RefSeq" id="WP_241040797.1">
    <property type="nucleotide sequence ID" value="NZ_BAAAJF010000032.1"/>
</dbReference>
<evidence type="ECO:0000313" key="3">
    <source>
        <dbReference type="EMBL" id="MCH6170029.1"/>
    </source>
</evidence>
<dbReference type="Pfam" id="PF10042">
    <property type="entry name" value="DUF2278"/>
    <property type="match status" value="1"/>
</dbReference>
<dbReference type="Proteomes" id="UP001299970">
    <property type="component" value="Unassembled WGS sequence"/>
</dbReference>
<dbReference type="InterPro" id="IPR001322">
    <property type="entry name" value="Lamin_tail_dom"/>
</dbReference>
<protein>
    <submittedName>
        <fullName evidence="3">DUF2278 family protein</fullName>
    </submittedName>
</protein>
<feature type="domain" description="LTD" evidence="2">
    <location>
        <begin position="226"/>
        <end position="331"/>
    </location>
</feature>
<dbReference type="InterPro" id="IPR019268">
    <property type="entry name" value="DUF2278"/>
</dbReference>
<reference evidence="3 4" key="1">
    <citation type="submission" date="2022-03" db="EMBL/GenBank/DDBJ databases">
        <title>Pseudonocardia alaer sp. nov., a novel actinomycete isolated from reed forest soil.</title>
        <authorList>
            <person name="Wang L."/>
        </authorList>
    </citation>
    <scope>NUCLEOTIDE SEQUENCE [LARGE SCALE GENOMIC DNA]</scope>
    <source>
        <strain evidence="3 4">Y-16303</strain>
    </source>
</reference>
<accession>A0ABS9TNC5</accession>
<evidence type="ECO:0000313" key="4">
    <source>
        <dbReference type="Proteomes" id="UP001299970"/>
    </source>
</evidence>
<sequence>MPLKAYGVLSGRVVDTRREGSSDSPHYQIHLVDDGGVHYRAAVNVESAEAPSELRYLVVDDFRHPVTAALPEAGSGWTPLHPGPGGANLDYIRANLFDPADMRLLPPDARGPDNDLADLLDHYILRAKANQQVTAYVFGERWGPEDQADQVFDFRPGNGVHDIHMNQGNSAQFARDDGVWQDGGLLLHLADESRWVAIFLAFQSQAWHTDDTTGRTIPGAEEPHPAPGDGGAAPTGDGMARIVAALVNPVGPAPEAETVTLINVSPDPLDLTGWRIADRAKRTCAVPGGPLAAGTTLAVALTDGVTLGNSGGAITLLDPQGLKVHGVSYTAEQAHDEGWTLVF</sequence>
<comment type="caution">
    <text evidence="3">The sequence shown here is derived from an EMBL/GenBank/DDBJ whole genome shotgun (WGS) entry which is preliminary data.</text>
</comment>
<name>A0ABS9TNC5_9PSEU</name>
<dbReference type="SUPFAM" id="SSF74853">
    <property type="entry name" value="Lamin A/C globular tail domain"/>
    <property type="match status" value="1"/>
</dbReference>
<feature type="region of interest" description="Disordered" evidence="1">
    <location>
        <begin position="212"/>
        <end position="234"/>
    </location>
</feature>
<dbReference type="Pfam" id="PF00932">
    <property type="entry name" value="LTD"/>
    <property type="match status" value="1"/>
</dbReference>
<proteinExistence type="predicted"/>
<evidence type="ECO:0000256" key="1">
    <source>
        <dbReference type="SAM" id="MobiDB-lite"/>
    </source>
</evidence>
<dbReference type="InterPro" id="IPR036415">
    <property type="entry name" value="Lamin_tail_dom_sf"/>
</dbReference>